<keyword evidence="3" id="KW-0175">Coiled coil</keyword>
<gene>
    <name evidence="8" type="primary">RASAL2</name>
    <name evidence="8" type="synonym">rasal2</name>
</gene>
<dbReference type="PANTHER" id="PTHR10194">
    <property type="entry name" value="RAS GTPASE-ACTIVATING PROTEINS"/>
    <property type="match status" value="1"/>
</dbReference>
<reference evidence="8" key="1">
    <citation type="submission" date="2025-08" db="UniProtKB">
        <authorList>
            <consortium name="Ensembl"/>
        </authorList>
    </citation>
    <scope>IDENTIFICATION</scope>
</reference>
<feature type="domain" description="PH" evidence="5">
    <location>
        <begin position="172"/>
        <end position="388"/>
    </location>
</feature>
<evidence type="ECO:0000256" key="3">
    <source>
        <dbReference type="SAM" id="Coils"/>
    </source>
</evidence>
<dbReference type="PROSITE" id="PS00509">
    <property type="entry name" value="RAS_GTPASE_ACTIV_1"/>
    <property type="match status" value="1"/>
</dbReference>
<keyword evidence="1" id="KW-0343">GTPase activation</keyword>
<feature type="compositionally biased region" description="Low complexity" evidence="4">
    <location>
        <begin position="1118"/>
        <end position="1135"/>
    </location>
</feature>
<evidence type="ECO:0000256" key="1">
    <source>
        <dbReference type="ARBA" id="ARBA00022468"/>
    </source>
</evidence>
<dbReference type="Gene3D" id="2.60.40.150">
    <property type="entry name" value="C2 domain"/>
    <property type="match status" value="1"/>
</dbReference>
<dbReference type="InterPro" id="IPR021887">
    <property type="entry name" value="DAB2P_C"/>
</dbReference>
<dbReference type="PROSITE" id="PS50018">
    <property type="entry name" value="RAS_GTPASE_ACTIV_2"/>
    <property type="match status" value="1"/>
</dbReference>
<sequence length="1370" mass="153347">MDGSYHWHHYRKPWPKQLSQSTPEKPLDGYDWRISARLDSRAHSALEPIHFRVLSLPGRKTTSSSTTGPAEQHSGQERLRSLRSLIPYHRSVSEPGAGSSTDKTAVRKGLSDGEDQNGPFVHGLFSSVSRRISRILNIKDETDPENQVPDVKGPPTHRFSCGQSPYSETSMWERKYCILTDSQLILLNKEEEMPGEVVDGPTESSKGRSLRRTVSVPSEGQFPEFQAEGASMLEVSAERSPRRRSISGLGSSEKNISLDVPNTSPFKVPGFFSKRLKGSVKRTKSQTKLDRNTSFRLPSLRPPENDRSRGLPKLKESCSDESLLSPGSAVEALDLGMEEDVYVKPLHSSILGQEFCFEVTYSGGSKCFSCSSASERDKWMENLRRTVQPNKDNCRRAENVLRIWIIEAKDLPPKKKYFCELCLDDILYARTTSKTRSDCLFWGEHFEFYSLPSVRSITVHIYKDVDKKKKKDKNNYVGLVNIPIGGVTGRQFVEKWYPVSTPTTSKGKGGGPSIRIKSRFQTISILPMEQYKEFAEFITNNYTMLCSVLEPVISVKNKEEMACTLVHILQSTGRAKDFLTDLVMSEVDRCADHDVLIFRENTLATKAIEEFLKLVGQKYLHDALGERGGLIYRRDPKSAKEPDCLLCLPSVFPRELKEVFAAWKQQCLSRGNQDISKRLISASLFLRFLCPAIMSPSLFNLMQEYPDDRTSRTLTLIAKVIQNLANFAKFGNKEEYMAFMNDFLEHEWAGMMRFLTEISNPETISNTPGFEGYIDLGRELSVLHSLLWDVVSQLDKGENSFLQATVAKLGPLPRILGDIARSLSSPTPIQQQLRRFQDNSSSHNISGSVSSGLQRIFEDPADSEVRSIKSPVQEHVMDGLHRGKNPLLGQQSSAHSMSFSDKEGRENLLPNGRSISLVDLQDSHMVQSGQGPLPLHEAPPRLSRVGSQVSIGHPHQATTPQSHQALHQKPSLRDNLPQSAPQVRRPLHPSLSQQKSLQPLSFQNPVYHLSNLTQQQQQHTAPGSSSENLSTDSSRSHSNSEVEFGGGNKGGRVPSNSSLEEFSQRSTQSEDCSTPRRHTLPDHQGGAHAVAVPRQNSTGTAHIVRVEQQSRSGGSGGTRTPHSLPHSASLHSSSSINTEPMPIPIQAQPGAGTGGHSHQQSTCSMESPVPPVRSVAKQQTPHQVASPVEPVTMSPVERTAAWVLNNGQYEDEKEQAAPYEQEISKLKERLRVSSLCLEEYERRLLAQEQQMQKLLMEYKARLEDSEERLRRQQEEKDNQMKSIICRLMAVEEELKRDHTEMQVVIDAKQKIIDAQEKRISSLDAANSRLMSALTQVKERYSMQNLRNGLSPTNPTKLSITENGEFKNSSC</sequence>
<feature type="compositionally biased region" description="Basic and acidic residues" evidence="4">
    <location>
        <begin position="303"/>
        <end position="316"/>
    </location>
</feature>
<dbReference type="InterPro" id="IPR000008">
    <property type="entry name" value="C2_dom"/>
</dbReference>
<feature type="compositionally biased region" description="Polar residues" evidence="4">
    <location>
        <begin position="60"/>
        <end position="69"/>
    </location>
</feature>
<dbReference type="SMART" id="SM00239">
    <property type="entry name" value="C2"/>
    <property type="match status" value="1"/>
</dbReference>
<evidence type="ECO:0000313" key="9">
    <source>
        <dbReference type="Proteomes" id="UP000694557"/>
    </source>
</evidence>
<name>A0A8C7IJJ7_ONCKI</name>
<dbReference type="InterPro" id="IPR023152">
    <property type="entry name" value="RasGAP_CS"/>
</dbReference>
<dbReference type="InterPro" id="IPR057606">
    <property type="entry name" value="SynGAP1-like_PH"/>
</dbReference>
<dbReference type="InterPro" id="IPR008936">
    <property type="entry name" value="Rho_GTPase_activation_prot"/>
</dbReference>
<dbReference type="SUPFAM" id="SSF50729">
    <property type="entry name" value="PH domain-like"/>
    <property type="match status" value="1"/>
</dbReference>
<feature type="domain" description="Ras-GAP" evidence="7">
    <location>
        <begin position="557"/>
        <end position="726"/>
    </location>
</feature>
<proteinExistence type="predicted"/>
<feature type="region of interest" description="Disordered" evidence="4">
    <location>
        <begin position="1012"/>
        <end position="1087"/>
    </location>
</feature>
<dbReference type="GO" id="GO:0005096">
    <property type="term" value="F:GTPase activator activity"/>
    <property type="evidence" value="ECO:0007669"/>
    <property type="project" value="UniProtKB-KW"/>
</dbReference>
<feature type="region of interest" description="Disordered" evidence="4">
    <location>
        <begin position="946"/>
        <end position="994"/>
    </location>
</feature>
<dbReference type="PROSITE" id="PS50003">
    <property type="entry name" value="PH_DOMAIN"/>
    <property type="match status" value="1"/>
</dbReference>
<feature type="region of interest" description="Disordered" evidence="4">
    <location>
        <begin position="282"/>
        <end position="316"/>
    </location>
</feature>
<feature type="region of interest" description="Disordered" evidence="4">
    <location>
        <begin position="143"/>
        <end position="162"/>
    </location>
</feature>
<feature type="compositionally biased region" description="Polar residues" evidence="4">
    <location>
        <begin position="1054"/>
        <end position="1072"/>
    </location>
</feature>
<dbReference type="SUPFAM" id="SSF49562">
    <property type="entry name" value="C2 domain (Calcium/lipid-binding domain, CaLB)"/>
    <property type="match status" value="1"/>
</dbReference>
<evidence type="ECO:0000256" key="4">
    <source>
        <dbReference type="SAM" id="MobiDB-lite"/>
    </source>
</evidence>
<feature type="coiled-coil region" evidence="3">
    <location>
        <begin position="1209"/>
        <end position="1282"/>
    </location>
</feature>
<dbReference type="SMART" id="SM00233">
    <property type="entry name" value="PH"/>
    <property type="match status" value="1"/>
</dbReference>
<evidence type="ECO:0000259" key="6">
    <source>
        <dbReference type="PROSITE" id="PS50004"/>
    </source>
</evidence>
<dbReference type="SMART" id="SM00323">
    <property type="entry name" value="RasGAP"/>
    <property type="match status" value="1"/>
</dbReference>
<dbReference type="FunFam" id="1.10.506.10:FF:000002">
    <property type="entry name" value="Ras GTPase-activating protein nGAP isoform 2"/>
    <property type="match status" value="1"/>
</dbReference>
<feature type="compositionally biased region" description="Polar residues" evidence="4">
    <location>
        <begin position="946"/>
        <end position="965"/>
    </location>
</feature>
<dbReference type="Pfam" id="PF12004">
    <property type="entry name" value="DAB2P_C"/>
    <property type="match status" value="1"/>
</dbReference>
<dbReference type="PANTHER" id="PTHR10194:SF52">
    <property type="entry name" value="RAS GTPASE-ACTIVATING PROTEIN NGAP"/>
    <property type="match status" value="1"/>
</dbReference>
<dbReference type="Gene3D" id="1.10.506.10">
    <property type="entry name" value="GTPase Activation - p120gap, domain 1"/>
    <property type="match status" value="4"/>
</dbReference>
<dbReference type="Pfam" id="PF25321">
    <property type="entry name" value="PH_RASGAP"/>
    <property type="match status" value="1"/>
</dbReference>
<feature type="region of interest" description="Disordered" evidence="4">
    <location>
        <begin position="194"/>
        <end position="254"/>
    </location>
</feature>
<protein>
    <submittedName>
        <fullName evidence="8">RAS protein activator like 2</fullName>
    </submittedName>
</protein>
<evidence type="ECO:0000313" key="8">
    <source>
        <dbReference type="Ensembl" id="ENSOKIP00005073479.1"/>
    </source>
</evidence>
<feature type="region of interest" description="Disordered" evidence="4">
    <location>
        <begin position="90"/>
        <end position="122"/>
    </location>
</feature>
<dbReference type="PROSITE" id="PS50004">
    <property type="entry name" value="C2"/>
    <property type="match status" value="1"/>
</dbReference>
<feature type="domain" description="C2" evidence="6">
    <location>
        <begin position="379"/>
        <end position="497"/>
    </location>
</feature>
<feature type="region of interest" description="Disordered" evidence="4">
    <location>
        <begin position="57"/>
        <end position="78"/>
    </location>
</feature>
<feature type="region of interest" description="Disordered" evidence="4">
    <location>
        <begin position="880"/>
        <end position="908"/>
    </location>
</feature>
<dbReference type="Pfam" id="PF00168">
    <property type="entry name" value="C2"/>
    <property type="match status" value="1"/>
</dbReference>
<feature type="region of interest" description="Disordered" evidence="4">
    <location>
        <begin position="1108"/>
        <end position="1170"/>
    </location>
</feature>
<feature type="region of interest" description="Disordered" evidence="4">
    <location>
        <begin position="1345"/>
        <end position="1370"/>
    </location>
</feature>
<evidence type="ECO:0000259" key="7">
    <source>
        <dbReference type="PROSITE" id="PS50018"/>
    </source>
</evidence>
<dbReference type="InterPro" id="IPR001849">
    <property type="entry name" value="PH_domain"/>
</dbReference>
<dbReference type="Ensembl" id="ENSOKIT00005078288.1">
    <property type="protein sequence ID" value="ENSOKIP00005073479.1"/>
    <property type="gene ID" value="ENSOKIG00005031264.1"/>
</dbReference>
<feature type="compositionally biased region" description="Polar residues" evidence="4">
    <location>
        <begin position="888"/>
        <end position="899"/>
    </location>
</feature>
<keyword evidence="9" id="KW-1185">Reference proteome</keyword>
<dbReference type="CDD" id="cd05136">
    <property type="entry name" value="RasGAP_DAB2IP"/>
    <property type="match status" value="1"/>
</dbReference>
<dbReference type="GeneTree" id="ENSGT00940000157702"/>
<dbReference type="Pfam" id="PF00616">
    <property type="entry name" value="RasGAP"/>
    <property type="match status" value="1"/>
</dbReference>
<dbReference type="CDD" id="cd04013">
    <property type="entry name" value="C2_SynGAP_like"/>
    <property type="match status" value="1"/>
</dbReference>
<dbReference type="CDD" id="cd22265">
    <property type="entry name" value="UDM1_RNF168"/>
    <property type="match status" value="1"/>
</dbReference>
<feature type="compositionally biased region" description="Polar residues" evidence="4">
    <location>
        <begin position="1012"/>
        <end position="1033"/>
    </location>
</feature>
<dbReference type="FunFam" id="2.60.40.150:FF:000010">
    <property type="entry name" value="Ras GTPase-activating protein nGAP isoform 2"/>
    <property type="match status" value="1"/>
</dbReference>
<organism evidence="8 9">
    <name type="scientific">Oncorhynchus kisutch</name>
    <name type="common">Coho salmon</name>
    <name type="synonym">Salmo kisutch</name>
    <dbReference type="NCBI Taxonomy" id="8019"/>
    <lineage>
        <taxon>Eukaryota</taxon>
        <taxon>Metazoa</taxon>
        <taxon>Chordata</taxon>
        <taxon>Craniata</taxon>
        <taxon>Vertebrata</taxon>
        <taxon>Euteleostomi</taxon>
        <taxon>Actinopterygii</taxon>
        <taxon>Neopterygii</taxon>
        <taxon>Teleostei</taxon>
        <taxon>Protacanthopterygii</taxon>
        <taxon>Salmoniformes</taxon>
        <taxon>Salmonidae</taxon>
        <taxon>Salmoninae</taxon>
        <taxon>Oncorhynchus</taxon>
    </lineage>
</organism>
<keyword evidence="2" id="KW-0597">Phosphoprotein</keyword>
<dbReference type="InterPro" id="IPR001936">
    <property type="entry name" value="RasGAP_dom"/>
</dbReference>
<feature type="compositionally biased region" description="Polar residues" evidence="4">
    <location>
        <begin position="1156"/>
        <end position="1165"/>
    </location>
</feature>
<dbReference type="InterPro" id="IPR039360">
    <property type="entry name" value="Ras_GTPase"/>
</dbReference>
<evidence type="ECO:0000259" key="5">
    <source>
        <dbReference type="PROSITE" id="PS50003"/>
    </source>
</evidence>
<dbReference type="Proteomes" id="UP000694557">
    <property type="component" value="Unassembled WGS sequence"/>
</dbReference>
<dbReference type="SUPFAM" id="SSF48350">
    <property type="entry name" value="GTPase activation domain, GAP"/>
    <property type="match status" value="1"/>
</dbReference>
<reference evidence="8" key="2">
    <citation type="submission" date="2025-09" db="UniProtKB">
        <authorList>
            <consortium name="Ensembl"/>
        </authorList>
    </citation>
    <scope>IDENTIFICATION</scope>
</reference>
<dbReference type="InterPro" id="IPR035892">
    <property type="entry name" value="C2_domain_sf"/>
</dbReference>
<evidence type="ECO:0000256" key="2">
    <source>
        <dbReference type="ARBA" id="ARBA00022553"/>
    </source>
</evidence>
<accession>A0A8C7IJJ7</accession>